<protein>
    <recommendedName>
        <fullName evidence="3">Peptidase S1 domain-containing protein</fullName>
    </recommendedName>
</protein>
<name>A0AAV4U2F1_9ARAC</name>
<sequence>MEGIANTGPSLDLRKMKNLLDAKEHTTLHPLLSSGRPRRNLFRRMSHDSQSGQRLDVGNLIIFTKPEQRQFPKVVVTFIVPCNQTTDSLGIGDSGAPCNFEGASPTLERRYFWQLRELLGALFNHLFLSAKVTF</sequence>
<reference evidence="1 2" key="1">
    <citation type="submission" date="2021-06" db="EMBL/GenBank/DDBJ databases">
        <title>Caerostris darwini draft genome.</title>
        <authorList>
            <person name="Kono N."/>
            <person name="Arakawa K."/>
        </authorList>
    </citation>
    <scope>NUCLEOTIDE SEQUENCE [LARGE SCALE GENOMIC DNA]</scope>
</reference>
<proteinExistence type="predicted"/>
<evidence type="ECO:0008006" key="3">
    <source>
        <dbReference type="Google" id="ProtNLM"/>
    </source>
</evidence>
<dbReference type="EMBL" id="BPLQ01010622">
    <property type="protein sequence ID" value="GIY51940.1"/>
    <property type="molecule type" value="Genomic_DNA"/>
</dbReference>
<dbReference type="AlphaFoldDB" id="A0AAV4U2F1"/>
<comment type="caution">
    <text evidence="1">The sequence shown here is derived from an EMBL/GenBank/DDBJ whole genome shotgun (WGS) entry which is preliminary data.</text>
</comment>
<organism evidence="1 2">
    <name type="scientific">Caerostris darwini</name>
    <dbReference type="NCBI Taxonomy" id="1538125"/>
    <lineage>
        <taxon>Eukaryota</taxon>
        <taxon>Metazoa</taxon>
        <taxon>Ecdysozoa</taxon>
        <taxon>Arthropoda</taxon>
        <taxon>Chelicerata</taxon>
        <taxon>Arachnida</taxon>
        <taxon>Araneae</taxon>
        <taxon>Araneomorphae</taxon>
        <taxon>Entelegynae</taxon>
        <taxon>Araneoidea</taxon>
        <taxon>Araneidae</taxon>
        <taxon>Caerostris</taxon>
    </lineage>
</organism>
<keyword evidence="2" id="KW-1185">Reference proteome</keyword>
<evidence type="ECO:0000313" key="1">
    <source>
        <dbReference type="EMBL" id="GIY51940.1"/>
    </source>
</evidence>
<accession>A0AAV4U2F1</accession>
<dbReference type="Proteomes" id="UP001054837">
    <property type="component" value="Unassembled WGS sequence"/>
</dbReference>
<gene>
    <name evidence="1" type="ORF">CDAR_597121</name>
</gene>
<evidence type="ECO:0000313" key="2">
    <source>
        <dbReference type="Proteomes" id="UP001054837"/>
    </source>
</evidence>